<evidence type="ECO:0000313" key="2">
    <source>
        <dbReference type="EMBL" id="SDZ32575.1"/>
    </source>
</evidence>
<keyword evidence="1" id="KW-0732">Signal</keyword>
<feature type="chain" id="PRO_5011696636" evidence="1">
    <location>
        <begin position="34"/>
        <end position="62"/>
    </location>
</feature>
<dbReference type="STRING" id="381665.SAMN05216554_3283"/>
<evidence type="ECO:0000256" key="1">
    <source>
        <dbReference type="SAM" id="SignalP"/>
    </source>
</evidence>
<reference evidence="2 3" key="1">
    <citation type="submission" date="2016-10" db="EMBL/GenBank/DDBJ databases">
        <authorList>
            <person name="de Groot N.N."/>
        </authorList>
    </citation>
    <scope>NUCLEOTIDE SEQUENCE [LARGE SCALE GENOMIC DNA]</scope>
    <source>
        <strain evidence="2 3">CGMCC 4.3491</strain>
    </source>
</reference>
<name>A0A1H3S4S5_9MICO</name>
<dbReference type="AlphaFoldDB" id="A0A1H3S4S5"/>
<keyword evidence="3" id="KW-1185">Reference proteome</keyword>
<organism evidence="2 3">
    <name type="scientific">Herbiconiux ginsengi</name>
    <dbReference type="NCBI Taxonomy" id="381665"/>
    <lineage>
        <taxon>Bacteria</taxon>
        <taxon>Bacillati</taxon>
        <taxon>Actinomycetota</taxon>
        <taxon>Actinomycetes</taxon>
        <taxon>Micrococcales</taxon>
        <taxon>Microbacteriaceae</taxon>
        <taxon>Herbiconiux</taxon>
    </lineage>
</organism>
<dbReference type="EMBL" id="FNPZ01000003">
    <property type="protein sequence ID" value="SDZ32575.1"/>
    <property type="molecule type" value="Genomic_DNA"/>
</dbReference>
<dbReference type="Proteomes" id="UP000198891">
    <property type="component" value="Unassembled WGS sequence"/>
</dbReference>
<gene>
    <name evidence="2" type="ORF">SAMN05216554_3283</name>
</gene>
<protein>
    <submittedName>
        <fullName evidence="2">Uncharacterized protein</fullName>
    </submittedName>
</protein>
<feature type="signal peptide" evidence="1">
    <location>
        <begin position="1"/>
        <end position="33"/>
    </location>
</feature>
<proteinExistence type="predicted"/>
<accession>A0A1H3S4S5</accession>
<sequence>MDRTRGTIRSISLSVAAISAGILAMTVALPAQADTISQPTPVTVEAHMSVTGFDAEAAAAHG</sequence>
<evidence type="ECO:0000313" key="3">
    <source>
        <dbReference type="Proteomes" id="UP000198891"/>
    </source>
</evidence>